<proteinExistence type="predicted"/>
<evidence type="ECO:0000313" key="1">
    <source>
        <dbReference type="EMBL" id="GAB69631.1"/>
    </source>
</evidence>
<reference evidence="1 2" key="1">
    <citation type="journal article" date="2012" name="Nat. Genet.">
        <title>Plasmodium cynomolgi genome sequences provide insight into Plasmodium vivax and the monkey malaria clade.</title>
        <authorList>
            <person name="Tachibana S."/>
            <person name="Sullivan S.A."/>
            <person name="Kawai S."/>
            <person name="Nakamura S."/>
            <person name="Kim H.R."/>
            <person name="Goto N."/>
            <person name="Arisue N."/>
            <person name="Palacpac N.M.Q."/>
            <person name="Honma H."/>
            <person name="Yagi M."/>
            <person name="Tougan T."/>
            <person name="Katakai Y."/>
            <person name="Kaneko O."/>
            <person name="Mita T."/>
            <person name="Kita K."/>
            <person name="Yasutomi Y."/>
            <person name="Sutton P.L."/>
            <person name="Shakhbatyan R."/>
            <person name="Horii T."/>
            <person name="Yasunaga T."/>
            <person name="Barnwell J.W."/>
            <person name="Escalante A.A."/>
            <person name="Carlton J.M."/>
            <person name="Tanabe K."/>
        </authorList>
    </citation>
    <scope>NUCLEOTIDE SEQUENCE [LARGE SCALE GENOMIC DNA]</scope>
    <source>
        <strain evidence="1 2">B</strain>
    </source>
</reference>
<keyword evidence="2" id="KW-1185">Reference proteome</keyword>
<protein>
    <recommendedName>
        <fullName evidence="3">CYIR protein</fullName>
    </recommendedName>
</protein>
<dbReference type="AlphaFoldDB" id="K6UF79"/>
<dbReference type="PhylomeDB" id="K6UF79"/>
<dbReference type="EMBL" id="DF157463">
    <property type="protein sequence ID" value="GAB69631.1"/>
    <property type="molecule type" value="Genomic_DNA"/>
</dbReference>
<evidence type="ECO:0008006" key="3">
    <source>
        <dbReference type="Google" id="ProtNLM"/>
    </source>
</evidence>
<dbReference type="Proteomes" id="UP000006319">
    <property type="component" value="Unassembled WGS sequence"/>
</dbReference>
<accession>K6UF79</accession>
<dbReference type="Pfam" id="PF05795">
    <property type="entry name" value="Plasmodium_Vir"/>
    <property type="match status" value="1"/>
</dbReference>
<dbReference type="OrthoDB" id="389431at2759"/>
<organism evidence="1 2">
    <name type="scientific">Plasmodium cynomolgi (strain B)</name>
    <dbReference type="NCBI Taxonomy" id="1120755"/>
    <lineage>
        <taxon>Eukaryota</taxon>
        <taxon>Sar</taxon>
        <taxon>Alveolata</taxon>
        <taxon>Apicomplexa</taxon>
        <taxon>Aconoidasida</taxon>
        <taxon>Haemosporida</taxon>
        <taxon>Plasmodiidae</taxon>
        <taxon>Plasmodium</taxon>
        <taxon>Plasmodium (Plasmodium)</taxon>
    </lineage>
</organism>
<dbReference type="GeneID" id="14696173"/>
<evidence type="ECO:0000313" key="2">
    <source>
        <dbReference type="Proteomes" id="UP000006319"/>
    </source>
</evidence>
<dbReference type="KEGG" id="pcy:PCYB_003800"/>
<name>K6UF79_PLACD</name>
<gene>
    <name evidence="1" type="ORF">PCYB_003800</name>
</gene>
<dbReference type="RefSeq" id="XP_004227849.1">
    <property type="nucleotide sequence ID" value="XM_004227801.1"/>
</dbReference>
<sequence>MGDSMLKKNDPFLKYIWEKYNLDNEVNVNEDNDILLFCKVFDTDFYNLLNQPKNICRKLLRNLKVAKYSNIPKDHSKHCSNILYWLYYEIKEHKISKESIKGIFDALDNIINDGNIATLNCSGLITIEDLLQPEELVMLYIFMHNIDVIQEILNKDNDIIKCSCKKFIKQCVDSYKSKYEDYPTNCNDMKTNKFTCLAVNEFKTRYEGNLSDEKIKYSLPQLSSETPTDIIDCNPSEKIDLLP</sequence>
<feature type="non-terminal residue" evidence="1">
    <location>
        <position position="243"/>
    </location>
</feature>
<dbReference type="VEuPathDB" id="PlasmoDB:PCYB_003800"/>
<dbReference type="InterPro" id="IPR008780">
    <property type="entry name" value="Plasmodium_Vir"/>
</dbReference>